<keyword evidence="2" id="KW-1185">Reference proteome</keyword>
<name>W4JP66_HETIT</name>
<evidence type="ECO:0000313" key="1">
    <source>
        <dbReference type="EMBL" id="ETW75352.1"/>
    </source>
</evidence>
<sequence>MDFITDLPESKGFDSINMVVNQGLLKGIITTLCKKNITVEKMTTLFQNNVFNRHGLPTKTVSDHSPQFTAKFI</sequence>
<dbReference type="HOGENOM" id="CLU_000384_6_7_1"/>
<dbReference type="RefSeq" id="XP_009552504.1">
    <property type="nucleotide sequence ID" value="XM_009554209.1"/>
</dbReference>
<proteinExistence type="predicted"/>
<evidence type="ECO:0008006" key="3">
    <source>
        <dbReference type="Google" id="ProtNLM"/>
    </source>
</evidence>
<dbReference type="SUPFAM" id="SSF53098">
    <property type="entry name" value="Ribonuclease H-like"/>
    <property type="match status" value="1"/>
</dbReference>
<dbReference type="InterPro" id="IPR036397">
    <property type="entry name" value="RNaseH_sf"/>
</dbReference>
<organism evidence="1 2">
    <name type="scientific">Heterobasidion irregulare (strain TC 32-1)</name>
    <dbReference type="NCBI Taxonomy" id="747525"/>
    <lineage>
        <taxon>Eukaryota</taxon>
        <taxon>Fungi</taxon>
        <taxon>Dikarya</taxon>
        <taxon>Basidiomycota</taxon>
        <taxon>Agaricomycotina</taxon>
        <taxon>Agaricomycetes</taxon>
        <taxon>Russulales</taxon>
        <taxon>Bondarzewiaceae</taxon>
        <taxon>Heterobasidion</taxon>
        <taxon>Heterobasidion annosum species complex</taxon>
    </lineage>
</organism>
<reference evidence="1 2" key="1">
    <citation type="journal article" date="2012" name="New Phytol.">
        <title>Insight into trade-off between wood decay and parasitism from the genome of a fungal forest pathogen.</title>
        <authorList>
            <person name="Olson A."/>
            <person name="Aerts A."/>
            <person name="Asiegbu F."/>
            <person name="Belbahri L."/>
            <person name="Bouzid O."/>
            <person name="Broberg A."/>
            <person name="Canback B."/>
            <person name="Coutinho P.M."/>
            <person name="Cullen D."/>
            <person name="Dalman K."/>
            <person name="Deflorio G."/>
            <person name="van Diepen L.T."/>
            <person name="Dunand C."/>
            <person name="Duplessis S."/>
            <person name="Durling M."/>
            <person name="Gonthier P."/>
            <person name="Grimwood J."/>
            <person name="Fossdal C.G."/>
            <person name="Hansson D."/>
            <person name="Henrissat B."/>
            <person name="Hietala A."/>
            <person name="Himmelstrand K."/>
            <person name="Hoffmeister D."/>
            <person name="Hogberg N."/>
            <person name="James T.Y."/>
            <person name="Karlsson M."/>
            <person name="Kohler A."/>
            <person name="Kues U."/>
            <person name="Lee Y.H."/>
            <person name="Lin Y.C."/>
            <person name="Lind M."/>
            <person name="Lindquist E."/>
            <person name="Lombard V."/>
            <person name="Lucas S."/>
            <person name="Lunden K."/>
            <person name="Morin E."/>
            <person name="Murat C."/>
            <person name="Park J."/>
            <person name="Raffaello T."/>
            <person name="Rouze P."/>
            <person name="Salamov A."/>
            <person name="Schmutz J."/>
            <person name="Solheim H."/>
            <person name="Stahlberg J."/>
            <person name="Velez H."/>
            <person name="de Vries R.P."/>
            <person name="Wiebenga A."/>
            <person name="Woodward S."/>
            <person name="Yakovlev I."/>
            <person name="Garbelotto M."/>
            <person name="Martin F."/>
            <person name="Grigoriev I.V."/>
            <person name="Stenlid J."/>
        </authorList>
    </citation>
    <scope>NUCLEOTIDE SEQUENCE [LARGE SCALE GENOMIC DNA]</scope>
    <source>
        <strain evidence="1 2">TC 32-1</strain>
    </source>
</reference>
<dbReference type="AlphaFoldDB" id="W4JP66"/>
<dbReference type="GO" id="GO:0003676">
    <property type="term" value="F:nucleic acid binding"/>
    <property type="evidence" value="ECO:0007669"/>
    <property type="project" value="InterPro"/>
</dbReference>
<dbReference type="InterPro" id="IPR012337">
    <property type="entry name" value="RNaseH-like_sf"/>
</dbReference>
<dbReference type="KEGG" id="hir:HETIRDRAFT_56610"/>
<dbReference type="EMBL" id="KI925466">
    <property type="protein sequence ID" value="ETW75352.1"/>
    <property type="molecule type" value="Genomic_DNA"/>
</dbReference>
<dbReference type="Gene3D" id="3.30.420.10">
    <property type="entry name" value="Ribonuclease H-like superfamily/Ribonuclease H"/>
    <property type="match status" value="1"/>
</dbReference>
<dbReference type="InParanoid" id="W4JP66"/>
<gene>
    <name evidence="1" type="ORF">HETIRDRAFT_56610</name>
</gene>
<dbReference type="Proteomes" id="UP000030671">
    <property type="component" value="Unassembled WGS sequence"/>
</dbReference>
<accession>W4JP66</accession>
<dbReference type="GeneID" id="20678366"/>
<evidence type="ECO:0000313" key="2">
    <source>
        <dbReference type="Proteomes" id="UP000030671"/>
    </source>
</evidence>
<protein>
    <recommendedName>
        <fullName evidence="3">Integrase catalytic domain-containing protein</fullName>
    </recommendedName>
</protein>
<dbReference type="OrthoDB" id="2273864at2759"/>